<protein>
    <submittedName>
        <fullName evidence="1">Uncharacterized protein</fullName>
    </submittedName>
</protein>
<comment type="caution">
    <text evidence="1">The sequence shown here is derived from an EMBL/GenBank/DDBJ whole genome shotgun (WGS) entry which is preliminary data.</text>
</comment>
<organism evidence="1 2">
    <name type="scientific">Bacillus thermozeamaize</name>
    <dbReference type="NCBI Taxonomy" id="230954"/>
    <lineage>
        <taxon>Bacteria</taxon>
        <taxon>Bacillati</taxon>
        <taxon>Bacillota</taxon>
        <taxon>Bacilli</taxon>
        <taxon>Bacillales</taxon>
        <taxon>Bacillaceae</taxon>
        <taxon>Bacillus</taxon>
    </lineage>
</organism>
<proteinExistence type="predicted"/>
<dbReference type="Proteomes" id="UP000196475">
    <property type="component" value="Unassembled WGS sequence"/>
</dbReference>
<evidence type="ECO:0000313" key="2">
    <source>
        <dbReference type="Proteomes" id="UP000196475"/>
    </source>
</evidence>
<sequence>MEFQELLISSLKRRYKNHAVLQEQFDYMAEKLKRLYKELKEFTSYGLDVEFDENDYSAKLSIKDFYLQFEFFNDDDSPCIQVVWGKEDDSYSFDKIEAQRLIDKSEADRAFDIYLHRTFNDLLKELN</sequence>
<evidence type="ECO:0000313" key="1">
    <source>
        <dbReference type="EMBL" id="OUM85699.1"/>
    </source>
</evidence>
<dbReference type="EMBL" id="LZRT01000098">
    <property type="protein sequence ID" value="OUM85699.1"/>
    <property type="molecule type" value="Genomic_DNA"/>
</dbReference>
<gene>
    <name evidence="1" type="ORF">BAA01_09530</name>
</gene>
<reference evidence="2" key="1">
    <citation type="submission" date="2016-06" db="EMBL/GenBank/DDBJ databases">
        <authorList>
            <person name="Nascimento L."/>
            <person name="Pereira R.V."/>
            <person name="Martins L.F."/>
            <person name="Quaggio R.B."/>
            <person name="Silva A.M."/>
            <person name="Setubal J.C."/>
        </authorList>
    </citation>
    <scope>NUCLEOTIDE SEQUENCE [LARGE SCALE GENOMIC DNA]</scope>
</reference>
<name>A0A1Y3PN21_9BACI</name>
<dbReference type="AlphaFoldDB" id="A0A1Y3PN21"/>
<accession>A0A1Y3PN21</accession>